<accession>A0A1G7XHK3</accession>
<dbReference type="Proteomes" id="UP000199399">
    <property type="component" value="Unassembled WGS sequence"/>
</dbReference>
<reference evidence="2" key="1">
    <citation type="submission" date="2016-10" db="EMBL/GenBank/DDBJ databases">
        <authorList>
            <person name="Varghese N."/>
            <person name="Submissions S."/>
        </authorList>
    </citation>
    <scope>NUCLEOTIDE SEQUENCE [LARGE SCALE GENOMIC DNA]</scope>
    <source>
        <strain evidence="2">DSM 16477</strain>
    </source>
</reference>
<proteinExistence type="predicted"/>
<dbReference type="AlphaFoldDB" id="A0A1G7XHK3"/>
<evidence type="ECO:0000313" key="1">
    <source>
        <dbReference type="EMBL" id="SDG83607.1"/>
    </source>
</evidence>
<protein>
    <recommendedName>
        <fullName evidence="3">Helix-turn-helix</fullName>
    </recommendedName>
</protein>
<evidence type="ECO:0000313" key="2">
    <source>
        <dbReference type="Proteomes" id="UP000199399"/>
    </source>
</evidence>
<keyword evidence="2" id="KW-1185">Reference proteome</keyword>
<name>A0A1G7XHK3_9RHOB</name>
<organism evidence="1 2">
    <name type="scientific">Sulfitobacter delicatus</name>
    <dbReference type="NCBI Taxonomy" id="218672"/>
    <lineage>
        <taxon>Bacteria</taxon>
        <taxon>Pseudomonadati</taxon>
        <taxon>Pseudomonadota</taxon>
        <taxon>Alphaproteobacteria</taxon>
        <taxon>Rhodobacterales</taxon>
        <taxon>Roseobacteraceae</taxon>
        <taxon>Sulfitobacter</taxon>
    </lineage>
</organism>
<dbReference type="InterPro" id="IPR010982">
    <property type="entry name" value="Lambda_DNA-bd_dom_sf"/>
</dbReference>
<evidence type="ECO:0008006" key="3">
    <source>
        <dbReference type="Google" id="ProtNLM"/>
    </source>
</evidence>
<sequence length="44" mass="5137">MTLPESVRFIREGLGWSQSYFTEKFHVTVEQIEAIENGEMGELF</sequence>
<dbReference type="EMBL" id="FNBP01000012">
    <property type="protein sequence ID" value="SDG83607.1"/>
    <property type="molecule type" value="Genomic_DNA"/>
</dbReference>
<gene>
    <name evidence="1" type="ORF">SAMN04489759_112115</name>
</gene>
<dbReference type="GO" id="GO:0003677">
    <property type="term" value="F:DNA binding"/>
    <property type="evidence" value="ECO:0007669"/>
    <property type="project" value="InterPro"/>
</dbReference>
<dbReference type="Gene3D" id="1.10.260.40">
    <property type="entry name" value="lambda repressor-like DNA-binding domains"/>
    <property type="match status" value="1"/>
</dbReference>
<dbReference type="SUPFAM" id="SSF47413">
    <property type="entry name" value="lambda repressor-like DNA-binding domains"/>
    <property type="match status" value="1"/>
</dbReference>